<sequence length="425" mass="46866">MDVEDNADLDAQTGTPSPTQPDLPALTASESASSTSTPTASGSDPNVRIRRRPIPRKGHTKSRRGCLNCKRRKVKCQENLPECSNCTRIGLVCQYPERRSTSPTSALSALSAPSAPPQSTPTIFTAEDMRYFHHFLIAAYPALPILADDVWRDVACLSHSYDYLMHAMLGLAASHLDLYGGNCSSQALAHRVKAIQSLNQALSQPCTSAAEGDARFAAMFALTFQASCMPEGMSEFLSLVRGCYILATTSMMAHEDSLFSTFTQEGYSDSVRRLIGTSPLKLDADTEILIDDFSKSLRALAPLCTSPLEIRFLAATERIVKVARVSAAEAFAQFASLYSLVNHASNEEFAPFADPENHSAQLLLIHFILIEFGIGHISLGNIRFRFAYRKKTCIAWMERLAMSLPDEYKKYAEWPMSYVRRLAAR</sequence>
<comment type="caution">
    <text evidence="5">The sequence shown here is derived from an EMBL/GenBank/DDBJ whole genome shotgun (WGS) entry which is preliminary data.</text>
</comment>
<dbReference type="STRING" id="100816.A0A150ASA9"/>
<dbReference type="AlphaFoldDB" id="A0A150ASA9"/>
<dbReference type="InterPro" id="IPR021858">
    <property type="entry name" value="Fun_TF"/>
</dbReference>
<feature type="domain" description="Zn(2)-C6 fungal-type" evidence="4">
    <location>
        <begin position="65"/>
        <end position="95"/>
    </location>
</feature>
<dbReference type="SUPFAM" id="SSF57701">
    <property type="entry name" value="Zn2/Cys6 DNA-binding domain"/>
    <property type="match status" value="1"/>
</dbReference>
<dbReference type="Pfam" id="PF00172">
    <property type="entry name" value="Zn_clus"/>
    <property type="match status" value="1"/>
</dbReference>
<dbReference type="GO" id="GO:0008270">
    <property type="term" value="F:zinc ion binding"/>
    <property type="evidence" value="ECO:0007669"/>
    <property type="project" value="InterPro"/>
</dbReference>
<evidence type="ECO:0000259" key="4">
    <source>
        <dbReference type="PROSITE" id="PS50048"/>
    </source>
</evidence>
<dbReference type="SMART" id="SM00066">
    <property type="entry name" value="GAL4"/>
    <property type="match status" value="1"/>
</dbReference>
<dbReference type="OrthoDB" id="416217at2759"/>
<dbReference type="InterPro" id="IPR053157">
    <property type="entry name" value="Sterol_Uptake_Regulator"/>
</dbReference>
<dbReference type="CDD" id="cd00067">
    <property type="entry name" value="GAL4"/>
    <property type="match status" value="1"/>
</dbReference>
<feature type="compositionally biased region" description="Low complexity" evidence="2">
    <location>
        <begin position="25"/>
        <end position="43"/>
    </location>
</feature>
<evidence type="ECO:0000256" key="1">
    <source>
        <dbReference type="ARBA" id="ARBA00023242"/>
    </source>
</evidence>
<reference evidence="5 6" key="1">
    <citation type="journal article" date="2016" name="Genome Announc.">
        <title>Genome Sequence of Madurella mycetomatis mm55, Isolated from a Human Mycetoma Case in Sudan.</title>
        <authorList>
            <person name="Smit S."/>
            <person name="Derks M.F."/>
            <person name="Bervoets S."/>
            <person name="Fahal A."/>
            <person name="van Leeuwen W."/>
            <person name="van Belkum A."/>
            <person name="van de Sande W.W."/>
        </authorList>
    </citation>
    <scope>NUCLEOTIDE SEQUENCE [LARGE SCALE GENOMIC DNA]</scope>
    <source>
        <strain evidence="6">mm55</strain>
    </source>
</reference>
<dbReference type="InterPro" id="IPR001138">
    <property type="entry name" value="Zn2Cys6_DnaBD"/>
</dbReference>
<dbReference type="PROSITE" id="PS50048">
    <property type="entry name" value="ZN2_CY6_FUNGAL_2"/>
    <property type="match status" value="1"/>
</dbReference>
<protein>
    <submittedName>
        <fullName evidence="5">Sterol uptake control protein 2</fullName>
    </submittedName>
</protein>
<feature type="compositionally biased region" description="Basic residues" evidence="2">
    <location>
        <begin position="48"/>
        <end position="63"/>
    </location>
</feature>
<feature type="region of interest" description="Disordered" evidence="2">
    <location>
        <begin position="1"/>
        <end position="63"/>
    </location>
</feature>
<keyword evidence="3" id="KW-0812">Transmembrane</keyword>
<evidence type="ECO:0000313" key="6">
    <source>
        <dbReference type="Proteomes" id="UP000078237"/>
    </source>
</evidence>
<evidence type="ECO:0000256" key="2">
    <source>
        <dbReference type="SAM" id="MobiDB-lite"/>
    </source>
</evidence>
<feature type="transmembrane region" description="Helical" evidence="3">
    <location>
        <begin position="362"/>
        <end position="382"/>
    </location>
</feature>
<dbReference type="PANTHER" id="PTHR47784:SF7">
    <property type="entry name" value="ZN(II)2CYS6 TRANSCRIPTION FACTOR (EUROFUNG)"/>
    <property type="match status" value="1"/>
</dbReference>
<dbReference type="EMBL" id="LCTW02000001">
    <property type="protein sequence ID" value="KXX83336.1"/>
    <property type="molecule type" value="Genomic_DNA"/>
</dbReference>
<accession>A0A150ASA9</accession>
<keyword evidence="3" id="KW-0472">Membrane</keyword>
<name>A0A150ASA9_9PEZI</name>
<dbReference type="Proteomes" id="UP000078237">
    <property type="component" value="Unassembled WGS sequence"/>
</dbReference>
<organism evidence="5 6">
    <name type="scientific">Madurella mycetomatis</name>
    <dbReference type="NCBI Taxonomy" id="100816"/>
    <lineage>
        <taxon>Eukaryota</taxon>
        <taxon>Fungi</taxon>
        <taxon>Dikarya</taxon>
        <taxon>Ascomycota</taxon>
        <taxon>Pezizomycotina</taxon>
        <taxon>Sordariomycetes</taxon>
        <taxon>Sordariomycetidae</taxon>
        <taxon>Sordariales</taxon>
        <taxon>Sordariales incertae sedis</taxon>
        <taxon>Madurella</taxon>
    </lineage>
</organism>
<dbReference type="Gene3D" id="4.10.240.10">
    <property type="entry name" value="Zn(2)-C6 fungal-type DNA-binding domain"/>
    <property type="match status" value="1"/>
</dbReference>
<dbReference type="PROSITE" id="PS00463">
    <property type="entry name" value="ZN2_CY6_FUNGAL_1"/>
    <property type="match status" value="1"/>
</dbReference>
<keyword evidence="1" id="KW-0539">Nucleus</keyword>
<keyword evidence="6" id="KW-1185">Reference proteome</keyword>
<evidence type="ECO:0000256" key="3">
    <source>
        <dbReference type="SAM" id="Phobius"/>
    </source>
</evidence>
<dbReference type="PRINTS" id="PR00755">
    <property type="entry name" value="AFLATOXINBRP"/>
</dbReference>
<gene>
    <name evidence="5" type="ORF">MMYC01_200056</name>
</gene>
<dbReference type="GO" id="GO:0001228">
    <property type="term" value="F:DNA-binding transcription activator activity, RNA polymerase II-specific"/>
    <property type="evidence" value="ECO:0007669"/>
    <property type="project" value="TreeGrafter"/>
</dbReference>
<proteinExistence type="predicted"/>
<evidence type="ECO:0000313" key="5">
    <source>
        <dbReference type="EMBL" id="KXX83336.1"/>
    </source>
</evidence>
<dbReference type="VEuPathDB" id="FungiDB:MMYC01_200056"/>
<dbReference type="Pfam" id="PF11951">
    <property type="entry name" value="Fungal_trans_2"/>
    <property type="match status" value="1"/>
</dbReference>
<keyword evidence="3" id="KW-1133">Transmembrane helix</keyword>
<dbReference type="InterPro" id="IPR036864">
    <property type="entry name" value="Zn2-C6_fun-type_DNA-bd_sf"/>
</dbReference>
<dbReference type="PANTHER" id="PTHR47784">
    <property type="entry name" value="STEROL UPTAKE CONTROL PROTEIN 2"/>
    <property type="match status" value="1"/>
</dbReference>